<protein>
    <submittedName>
        <fullName evidence="4">Extracellular solute-binding protein</fullName>
    </submittedName>
</protein>
<organism evidence="4 5">
    <name type="scientific">Hungatella hathewayi</name>
    <dbReference type="NCBI Taxonomy" id="154046"/>
    <lineage>
        <taxon>Bacteria</taxon>
        <taxon>Bacillati</taxon>
        <taxon>Bacillota</taxon>
        <taxon>Clostridia</taxon>
        <taxon>Lachnospirales</taxon>
        <taxon>Lachnospiraceae</taxon>
        <taxon>Hungatella</taxon>
    </lineage>
</organism>
<proteinExistence type="inferred from homology"/>
<dbReference type="SUPFAM" id="SSF53850">
    <property type="entry name" value="Periplasmic binding protein-like II"/>
    <property type="match status" value="1"/>
</dbReference>
<feature type="chain" id="PRO_5043409970" evidence="3">
    <location>
        <begin position="26"/>
        <end position="485"/>
    </location>
</feature>
<dbReference type="Pfam" id="PF13416">
    <property type="entry name" value="SBP_bac_8"/>
    <property type="match status" value="1"/>
</dbReference>
<dbReference type="RefSeq" id="WP_055650499.1">
    <property type="nucleotide sequence ID" value="NZ_CZAZ01000013.1"/>
</dbReference>
<dbReference type="PANTHER" id="PTHR43649">
    <property type="entry name" value="ARABINOSE-BINDING PROTEIN-RELATED"/>
    <property type="match status" value="1"/>
</dbReference>
<evidence type="ECO:0000256" key="3">
    <source>
        <dbReference type="SAM" id="SignalP"/>
    </source>
</evidence>
<dbReference type="AlphaFoldDB" id="A0AAW9WFE5"/>
<dbReference type="InterPro" id="IPR006059">
    <property type="entry name" value="SBP"/>
</dbReference>
<name>A0AAW9WFE5_9FIRM</name>
<evidence type="ECO:0000313" key="4">
    <source>
        <dbReference type="EMBL" id="MUB63361.1"/>
    </source>
</evidence>
<comment type="similarity">
    <text evidence="1">Belongs to the bacterial solute-binding protein 1 family.</text>
</comment>
<dbReference type="EMBL" id="WNME01000005">
    <property type="protein sequence ID" value="MUB63361.1"/>
    <property type="molecule type" value="Genomic_DNA"/>
</dbReference>
<evidence type="ECO:0000313" key="5">
    <source>
        <dbReference type="Proteomes" id="UP000434223"/>
    </source>
</evidence>
<evidence type="ECO:0000256" key="2">
    <source>
        <dbReference type="ARBA" id="ARBA00022448"/>
    </source>
</evidence>
<feature type="signal peptide" evidence="3">
    <location>
        <begin position="1"/>
        <end position="25"/>
    </location>
</feature>
<evidence type="ECO:0000256" key="1">
    <source>
        <dbReference type="ARBA" id="ARBA00008520"/>
    </source>
</evidence>
<dbReference type="PROSITE" id="PS51257">
    <property type="entry name" value="PROKAR_LIPOPROTEIN"/>
    <property type="match status" value="1"/>
</dbReference>
<gene>
    <name evidence="4" type="ORF">GNE07_09840</name>
</gene>
<keyword evidence="2" id="KW-0813">Transport</keyword>
<reference evidence="4 5" key="1">
    <citation type="submission" date="2019-09" db="EMBL/GenBank/DDBJ databases">
        <title>Draft genome sequencing of Hungatella hathewayi 123Y-2.</title>
        <authorList>
            <person name="Lv Q."/>
            <person name="Li S."/>
        </authorList>
    </citation>
    <scope>NUCLEOTIDE SEQUENCE [LARGE SCALE GENOMIC DNA]</scope>
    <source>
        <strain evidence="4 5">123Y-2</strain>
    </source>
</reference>
<sequence length="485" mass="53042">MKKQKLSGLLALVMTASILTGCGQADIGKEAIDDTTSGTTSETETTVEAESGIYGAGAKPIGVSEYTGLDVYQLNDGKDFEIRITIPGGSSSAYWWLVEEANEAFKADYPNVSVILDGSGDTAIWRQNAAVEFAGSEPPSISWCVPSYANSFIQDGLIIDWADVYKIDRYSYFTDFLTEAQRTAVADQEGHLPFLPHEGTIGAVYYNKTMFSEHGWEIPKTFDDLLALSDKINASGIAPFAVGGADFRYAWLTTQMMVSTAGVDKTRALATKDFDQWGNEEYGFPQTLEALQQLIDHKFFHNGINGISMSIDEPAMMIGGEIAMSYEGIWRIAQYINAGGTDWVNANLDVFSFPNITENGDGDAIVGGTPAGYVISTKQEEYQIEASLEYCKYLTSQKYMSQLIENGYSFPAGKVDYDQSKVPTVTNKLYQMYLAAAVSIGPMDGLTSKPEIDMTLKKEVVPMMIAGEMTAEQGIKRMQEVATSD</sequence>
<keyword evidence="3" id="KW-0732">Signal</keyword>
<dbReference type="Proteomes" id="UP000434223">
    <property type="component" value="Unassembled WGS sequence"/>
</dbReference>
<accession>A0AAW9WFE5</accession>
<dbReference type="InterPro" id="IPR050490">
    <property type="entry name" value="Bact_solute-bd_prot1"/>
</dbReference>
<dbReference type="Gene3D" id="3.40.190.10">
    <property type="entry name" value="Periplasmic binding protein-like II"/>
    <property type="match status" value="2"/>
</dbReference>
<comment type="caution">
    <text evidence="4">The sequence shown here is derived from an EMBL/GenBank/DDBJ whole genome shotgun (WGS) entry which is preliminary data.</text>
</comment>
<dbReference type="PANTHER" id="PTHR43649:SF29">
    <property type="entry name" value="OSMOPROTECTIVE COMPOUNDS-BINDING PROTEIN GGTB"/>
    <property type="match status" value="1"/>
</dbReference>